<evidence type="ECO:0000313" key="4">
    <source>
        <dbReference type="Proteomes" id="UP000299102"/>
    </source>
</evidence>
<feature type="compositionally biased region" description="Polar residues" evidence="1">
    <location>
        <begin position="165"/>
        <end position="185"/>
    </location>
</feature>
<name>A0A4C1ZZB2_EUMVA</name>
<gene>
    <name evidence="3" type="ORF">EVAR_57556_1</name>
</gene>
<keyword evidence="4" id="KW-1185">Reference proteome</keyword>
<dbReference type="Proteomes" id="UP000299102">
    <property type="component" value="Unassembled WGS sequence"/>
</dbReference>
<evidence type="ECO:0000256" key="1">
    <source>
        <dbReference type="SAM" id="MobiDB-lite"/>
    </source>
</evidence>
<feature type="region of interest" description="Disordered" evidence="1">
    <location>
        <begin position="208"/>
        <end position="227"/>
    </location>
</feature>
<protein>
    <submittedName>
        <fullName evidence="3">Uncharacterized protein</fullName>
    </submittedName>
</protein>
<organism evidence="3 4">
    <name type="scientific">Eumeta variegata</name>
    <name type="common">Bagworm moth</name>
    <name type="synonym">Eumeta japonica</name>
    <dbReference type="NCBI Taxonomy" id="151549"/>
    <lineage>
        <taxon>Eukaryota</taxon>
        <taxon>Metazoa</taxon>
        <taxon>Ecdysozoa</taxon>
        <taxon>Arthropoda</taxon>
        <taxon>Hexapoda</taxon>
        <taxon>Insecta</taxon>
        <taxon>Pterygota</taxon>
        <taxon>Neoptera</taxon>
        <taxon>Endopterygota</taxon>
        <taxon>Lepidoptera</taxon>
        <taxon>Glossata</taxon>
        <taxon>Ditrysia</taxon>
        <taxon>Tineoidea</taxon>
        <taxon>Psychidae</taxon>
        <taxon>Oiketicinae</taxon>
        <taxon>Eumeta</taxon>
    </lineage>
</organism>
<keyword evidence="2" id="KW-1133">Transmembrane helix</keyword>
<comment type="caution">
    <text evidence="3">The sequence shown here is derived from an EMBL/GenBank/DDBJ whole genome shotgun (WGS) entry which is preliminary data.</text>
</comment>
<evidence type="ECO:0000256" key="2">
    <source>
        <dbReference type="SAM" id="Phobius"/>
    </source>
</evidence>
<dbReference type="OrthoDB" id="6599193at2759"/>
<dbReference type="AlphaFoldDB" id="A0A4C1ZZB2"/>
<dbReference type="EMBL" id="BGZK01002468">
    <property type="protein sequence ID" value="GBP94141.1"/>
    <property type="molecule type" value="Genomic_DNA"/>
</dbReference>
<keyword evidence="2" id="KW-0472">Membrane</keyword>
<keyword evidence="2" id="KW-0812">Transmembrane</keyword>
<reference evidence="3 4" key="1">
    <citation type="journal article" date="2019" name="Commun. Biol.">
        <title>The bagworm genome reveals a unique fibroin gene that provides high tensile strength.</title>
        <authorList>
            <person name="Kono N."/>
            <person name="Nakamura H."/>
            <person name="Ohtoshi R."/>
            <person name="Tomita M."/>
            <person name="Numata K."/>
            <person name="Arakawa K."/>
        </authorList>
    </citation>
    <scope>NUCLEOTIDE SEQUENCE [LARGE SCALE GENOMIC DNA]</scope>
</reference>
<feature type="region of interest" description="Disordered" evidence="1">
    <location>
        <begin position="165"/>
        <end position="198"/>
    </location>
</feature>
<feature type="transmembrane region" description="Helical" evidence="2">
    <location>
        <begin position="73"/>
        <end position="95"/>
    </location>
</feature>
<evidence type="ECO:0000313" key="3">
    <source>
        <dbReference type="EMBL" id="GBP94141.1"/>
    </source>
</evidence>
<proteinExistence type="predicted"/>
<sequence length="227" mass="24957">MNVKDTDLPTTLPVNSERARSIMGFGRDFYAGRWKVHGHRRSWTPATLGQSLARSQALFRRAMPPDVSLKMQARVALILSCVALAILLILVIYLVRKSMCKKYTWKSCYEKYLPAKKRVNHMPVDLMHTNQNAVSPRSRPAFQLGINTGPATLEPATIETLSAKNLAGGTNPNPKTLVASANRSGGLTKPKRFPAEDTTLDNNCYDNAAMNVTPSPTSSETIVGRST</sequence>
<accession>A0A4C1ZZB2</accession>